<dbReference type="PROSITE" id="PS51257">
    <property type="entry name" value="PROKAR_LIPOPROTEIN"/>
    <property type="match status" value="1"/>
</dbReference>
<dbReference type="RefSeq" id="WP_377151084.1">
    <property type="nucleotide sequence ID" value="NZ_JBHSAF010000003.1"/>
</dbReference>
<feature type="chain" id="PRO_5046163092" evidence="3">
    <location>
        <begin position="22"/>
        <end position="386"/>
    </location>
</feature>
<evidence type="ECO:0000259" key="4">
    <source>
        <dbReference type="Pfam" id="PF25876"/>
    </source>
</evidence>
<feature type="domain" description="Multidrug resistance protein MdtA-like beta-barrel" evidence="6">
    <location>
        <begin position="210"/>
        <end position="299"/>
    </location>
</feature>
<keyword evidence="3" id="KW-0732">Signal</keyword>
<dbReference type="PANTHER" id="PTHR30158">
    <property type="entry name" value="ACRA/E-RELATED COMPONENT OF DRUG EFFLUX TRANSPORTER"/>
    <property type="match status" value="1"/>
</dbReference>
<evidence type="ECO:0000256" key="2">
    <source>
        <dbReference type="ARBA" id="ARBA00009477"/>
    </source>
</evidence>
<evidence type="ECO:0000256" key="3">
    <source>
        <dbReference type="SAM" id="SignalP"/>
    </source>
</evidence>
<dbReference type="Gene3D" id="2.40.420.20">
    <property type="match status" value="1"/>
</dbReference>
<dbReference type="InterPro" id="IPR058627">
    <property type="entry name" value="MdtA-like_C"/>
</dbReference>
<dbReference type="EMBL" id="JBHSAF010000003">
    <property type="protein sequence ID" value="MFC3912875.1"/>
    <property type="molecule type" value="Genomic_DNA"/>
</dbReference>
<reference evidence="9" key="1">
    <citation type="journal article" date="2019" name="Int. J. Syst. Evol. Microbiol.">
        <title>The Global Catalogue of Microorganisms (GCM) 10K type strain sequencing project: providing services to taxonomists for standard genome sequencing and annotation.</title>
        <authorList>
            <consortium name="The Broad Institute Genomics Platform"/>
            <consortium name="The Broad Institute Genome Sequencing Center for Infectious Disease"/>
            <person name="Wu L."/>
            <person name="Ma J."/>
        </authorList>
    </citation>
    <scope>NUCLEOTIDE SEQUENCE [LARGE SCALE GENOMIC DNA]</scope>
    <source>
        <strain evidence="9">CCUG 54939</strain>
    </source>
</reference>
<dbReference type="InterPro" id="IPR006143">
    <property type="entry name" value="RND_pump_MFP"/>
</dbReference>
<dbReference type="InterPro" id="IPR058626">
    <property type="entry name" value="MdtA-like_b-barrel"/>
</dbReference>
<dbReference type="PANTHER" id="PTHR30158:SF3">
    <property type="entry name" value="MULTIDRUG EFFLUX PUMP SUBUNIT ACRA-RELATED"/>
    <property type="match status" value="1"/>
</dbReference>
<dbReference type="Gene3D" id="1.10.287.470">
    <property type="entry name" value="Helix hairpin bin"/>
    <property type="match status" value="1"/>
</dbReference>
<dbReference type="Pfam" id="PF25967">
    <property type="entry name" value="RND-MFP_C"/>
    <property type="match status" value="1"/>
</dbReference>
<dbReference type="NCBIfam" id="TIGR01730">
    <property type="entry name" value="RND_mfp"/>
    <property type="match status" value="1"/>
</dbReference>
<dbReference type="Gene3D" id="2.40.50.100">
    <property type="match status" value="1"/>
</dbReference>
<dbReference type="Pfam" id="PF25917">
    <property type="entry name" value="BSH_RND"/>
    <property type="match status" value="1"/>
</dbReference>
<protein>
    <submittedName>
        <fullName evidence="8">Efflux RND transporter periplasmic adaptor subunit</fullName>
    </submittedName>
</protein>
<dbReference type="Proteomes" id="UP001595692">
    <property type="component" value="Unassembled WGS sequence"/>
</dbReference>
<comment type="similarity">
    <text evidence="2">Belongs to the membrane fusion protein (MFP) (TC 8.A.1) family.</text>
</comment>
<dbReference type="Gene3D" id="2.40.30.170">
    <property type="match status" value="1"/>
</dbReference>
<dbReference type="Pfam" id="PF25944">
    <property type="entry name" value="Beta-barrel_RND"/>
    <property type="match status" value="1"/>
</dbReference>
<comment type="subcellular location">
    <subcellularLocation>
        <location evidence="1">Cell inner membrane</location>
        <topology evidence="1">Lipid-anchor</topology>
    </subcellularLocation>
</comment>
<dbReference type="SUPFAM" id="SSF111369">
    <property type="entry name" value="HlyD-like secretion proteins"/>
    <property type="match status" value="1"/>
</dbReference>
<evidence type="ECO:0000256" key="1">
    <source>
        <dbReference type="ARBA" id="ARBA00004519"/>
    </source>
</evidence>
<evidence type="ECO:0000259" key="7">
    <source>
        <dbReference type="Pfam" id="PF25967"/>
    </source>
</evidence>
<feature type="domain" description="Multidrug resistance protein MdtA-like alpha-helical hairpin" evidence="4">
    <location>
        <begin position="104"/>
        <end position="173"/>
    </location>
</feature>
<name>A0ABV8CLI7_9GAMM</name>
<evidence type="ECO:0000313" key="9">
    <source>
        <dbReference type="Proteomes" id="UP001595692"/>
    </source>
</evidence>
<feature type="signal peptide" evidence="3">
    <location>
        <begin position="1"/>
        <end position="21"/>
    </location>
</feature>
<organism evidence="8 9">
    <name type="scientific">Pseudaeromonas sharmana</name>
    <dbReference type="NCBI Taxonomy" id="328412"/>
    <lineage>
        <taxon>Bacteria</taxon>
        <taxon>Pseudomonadati</taxon>
        <taxon>Pseudomonadota</taxon>
        <taxon>Gammaproteobacteria</taxon>
        <taxon>Aeromonadales</taxon>
        <taxon>Aeromonadaceae</taxon>
        <taxon>Pseudaeromonas</taxon>
    </lineage>
</organism>
<evidence type="ECO:0000259" key="6">
    <source>
        <dbReference type="Pfam" id="PF25944"/>
    </source>
</evidence>
<evidence type="ECO:0000259" key="5">
    <source>
        <dbReference type="Pfam" id="PF25917"/>
    </source>
</evidence>
<keyword evidence="9" id="KW-1185">Reference proteome</keyword>
<dbReference type="InterPro" id="IPR058624">
    <property type="entry name" value="MdtA-like_HH"/>
</dbReference>
<gene>
    <name evidence="8" type="ORF">ACFOSS_05285</name>
</gene>
<comment type="caution">
    <text evidence="8">The sequence shown here is derived from an EMBL/GenBank/DDBJ whole genome shotgun (WGS) entry which is preliminary data.</text>
</comment>
<feature type="domain" description="Multidrug resistance protein MdtA-like barrel-sandwich hybrid" evidence="5">
    <location>
        <begin position="63"/>
        <end position="205"/>
    </location>
</feature>
<dbReference type="InterPro" id="IPR058625">
    <property type="entry name" value="MdtA-like_BSH"/>
</dbReference>
<sequence length="386" mass="40627">MQRHTLSRSLTLALMAGTLLAGCNEAAAPAPGAMPPTAVDVVTLQQAPLTLTTELTGRTAALRLAEVRPQVSGIILKRYFTEGSDVRAGQVLYQIDPATYEAAVASAEATLAKAEATEQSARLKAQRYAALAKVKAISTQDNDDAQASWRQAVADIAAAKAALKSSKINLGYTRITAPISGRIGKSAVTEGALVTAQQATSLTSIQQLDPMYVDVTQSSTDLLRLRQLYAAGKLTSTKDGAVVHFRLEDGSQLPQSGRLQFSDVTVDESTGMVTVRAQVPNPDKLLLPGMFIRAELQQGERPQGLLVPQAAVARTARGGASVMLVGGDNKVEQRDIEVSQALNGNWVVESGLKAGERVIVAGLQKVKAGAAVNPKDVTPVTPANKQ</sequence>
<accession>A0ABV8CLI7</accession>
<dbReference type="Pfam" id="PF25876">
    <property type="entry name" value="HH_MFP_RND"/>
    <property type="match status" value="1"/>
</dbReference>
<feature type="domain" description="Multidrug resistance protein MdtA-like C-terminal permuted SH3" evidence="7">
    <location>
        <begin position="305"/>
        <end position="365"/>
    </location>
</feature>
<proteinExistence type="inferred from homology"/>
<evidence type="ECO:0000313" key="8">
    <source>
        <dbReference type="EMBL" id="MFC3912875.1"/>
    </source>
</evidence>